<dbReference type="OrthoDB" id="7053960at2"/>
<evidence type="ECO:0000256" key="1">
    <source>
        <dbReference type="ARBA" id="ARBA00022741"/>
    </source>
</evidence>
<evidence type="ECO:0000256" key="2">
    <source>
        <dbReference type="ARBA" id="ARBA00022840"/>
    </source>
</evidence>
<evidence type="ECO:0000259" key="3">
    <source>
        <dbReference type="PROSITE" id="PS50043"/>
    </source>
</evidence>
<feature type="domain" description="HTH luxR-type" evidence="3">
    <location>
        <begin position="849"/>
        <end position="916"/>
    </location>
</feature>
<accession>A0A5C4UNE0</accession>
<keyword evidence="1" id="KW-0547">Nucleotide-binding</keyword>
<dbReference type="AlphaFoldDB" id="A0A5C4UNE0"/>
<proteinExistence type="predicted"/>
<evidence type="ECO:0000313" key="5">
    <source>
        <dbReference type="Proteomes" id="UP000311713"/>
    </source>
</evidence>
<name>A0A5C4UNE0_9ACTN</name>
<dbReference type="InterPro" id="IPR027417">
    <property type="entry name" value="P-loop_NTPase"/>
</dbReference>
<evidence type="ECO:0000313" key="4">
    <source>
        <dbReference type="EMBL" id="TNM25150.1"/>
    </source>
</evidence>
<dbReference type="SUPFAM" id="SSF46894">
    <property type="entry name" value="C-terminal effector domain of the bipartite response regulators"/>
    <property type="match status" value="1"/>
</dbReference>
<dbReference type="GO" id="GO:0005524">
    <property type="term" value="F:ATP binding"/>
    <property type="evidence" value="ECO:0007669"/>
    <property type="project" value="UniProtKB-KW"/>
</dbReference>
<dbReference type="Pfam" id="PF13191">
    <property type="entry name" value="AAA_16"/>
    <property type="match status" value="1"/>
</dbReference>
<sequence>MDKTATARTPTADPGPTLVGRETETAHLARHLTAHPPHDPVLVVEGAPGTGKSALLDLATSRARHAGHHVLRATGSEAETPLAYAGLHQLLRPVLARTDGLPARQRAALHAALGLTEPPAPPDPAHVSLALLTLLSDLARPAPLLLVVDDAPRVDPASLHALSFTTRRVDGEPVTLLLGSRTAAELPAFDTARQRLHLGPLSDTAALQLLDAQPRPPTGRTRARVLREAAGNPLALIELTRAATTRQPPRHTPHGPLPPTERLEALYARDARHLPPPTRHALLMLAAADTPDTPAATRGLPEPADPRWTPAEHAGLIRHHGATTTYRHPLARSAVYHAAPPAERARAHRALADLLHDQPDRHAWHLAAATTRPDTHVAAALERTADRARRRGGHEAAATALQRAAELSPHRADQARLLADAAHLAALTGQLAWVEHLVDEVRTRTDDPALLSRATLAAGRLMTAGPHHTAAFTALARVADDAARTGSPHLLDALAAAAVVRYYSGEESQRQRIEALLPTPPHPSAADARHAWTRAVSDPAHAAPLAPALPHLIARAEDDATSLTALAVVAWLLDETPLAARAFDAAHERWQAHGPLPAGLGCAAGWTYLEQGRWNEARLVAADITATASQNGLAHAEACARTLDATAAALLGQPADARAHAEHALTLVNPLESRSVTVLARRALGLAAVAEGDHETAYTHFRSAFTPHGDPLHYHLSHTLLAELTAAAVRQGHHATAAHVLERSARHLGTGMTARVRHLVHRGRALLAAPDDAEAHFQAALADETGEQWPFERAQLRLDYGEWLRRQRRIAEARLPLTEALHTFRRLGALPWTARAHTELRAAGIEPRPAAPGVLTGLTPQQQHIVRLAARGLTNREIGERMFLSPRTVGSHLYRVFPKLGVTTRTQLRDLVETAPIAHRATGAPAARPRGDGGPRT</sequence>
<dbReference type="GO" id="GO:0004016">
    <property type="term" value="F:adenylate cyclase activity"/>
    <property type="evidence" value="ECO:0007669"/>
    <property type="project" value="TreeGrafter"/>
</dbReference>
<comment type="caution">
    <text evidence="4">The sequence shown here is derived from an EMBL/GenBank/DDBJ whole genome shotgun (WGS) entry which is preliminary data.</text>
</comment>
<reference evidence="4 5" key="1">
    <citation type="submission" date="2019-06" db="EMBL/GenBank/DDBJ databases">
        <title>Draft genome of Streptomyces sedi sp. JCM16909.</title>
        <authorList>
            <person name="Klykleung N."/>
            <person name="Tanasupawat S."/>
            <person name="Kudo T."/>
            <person name="Yuki M."/>
            <person name="Ohkuma M."/>
        </authorList>
    </citation>
    <scope>NUCLEOTIDE SEQUENCE [LARGE SCALE GENOMIC DNA]</scope>
    <source>
        <strain evidence="4 5">JCM 16909</strain>
    </source>
</reference>
<dbReference type="InterPro" id="IPR011990">
    <property type="entry name" value="TPR-like_helical_dom_sf"/>
</dbReference>
<dbReference type="InterPro" id="IPR000792">
    <property type="entry name" value="Tscrpt_reg_LuxR_C"/>
</dbReference>
<dbReference type="Gene3D" id="1.10.10.10">
    <property type="entry name" value="Winged helix-like DNA-binding domain superfamily/Winged helix DNA-binding domain"/>
    <property type="match status" value="1"/>
</dbReference>
<dbReference type="Pfam" id="PF00196">
    <property type="entry name" value="GerE"/>
    <property type="match status" value="1"/>
</dbReference>
<organism evidence="4 5">
    <name type="scientific">Streptomyces sedi</name>
    <dbReference type="NCBI Taxonomy" id="555059"/>
    <lineage>
        <taxon>Bacteria</taxon>
        <taxon>Bacillati</taxon>
        <taxon>Actinomycetota</taxon>
        <taxon>Actinomycetes</taxon>
        <taxon>Kitasatosporales</taxon>
        <taxon>Streptomycetaceae</taxon>
        <taxon>Streptomyces</taxon>
    </lineage>
</organism>
<dbReference type="Proteomes" id="UP000311713">
    <property type="component" value="Unassembled WGS sequence"/>
</dbReference>
<dbReference type="PRINTS" id="PR00038">
    <property type="entry name" value="HTHLUXR"/>
</dbReference>
<dbReference type="RefSeq" id="WP_139649787.1">
    <property type="nucleotide sequence ID" value="NZ_BAAAZS010000026.1"/>
</dbReference>
<dbReference type="PANTHER" id="PTHR16305:SF35">
    <property type="entry name" value="TRANSCRIPTIONAL ACTIVATOR DOMAIN"/>
    <property type="match status" value="1"/>
</dbReference>
<keyword evidence="5" id="KW-1185">Reference proteome</keyword>
<dbReference type="SMART" id="SM00421">
    <property type="entry name" value="HTH_LUXR"/>
    <property type="match status" value="1"/>
</dbReference>
<dbReference type="CDD" id="cd06170">
    <property type="entry name" value="LuxR_C_like"/>
    <property type="match status" value="1"/>
</dbReference>
<dbReference type="Gene3D" id="3.40.50.300">
    <property type="entry name" value="P-loop containing nucleotide triphosphate hydrolases"/>
    <property type="match status" value="1"/>
</dbReference>
<dbReference type="PANTHER" id="PTHR16305">
    <property type="entry name" value="TESTICULAR SOLUBLE ADENYLYL CYCLASE"/>
    <property type="match status" value="1"/>
</dbReference>
<dbReference type="SUPFAM" id="SSF48452">
    <property type="entry name" value="TPR-like"/>
    <property type="match status" value="1"/>
</dbReference>
<dbReference type="EMBL" id="VDGT01000030">
    <property type="protein sequence ID" value="TNM25150.1"/>
    <property type="molecule type" value="Genomic_DNA"/>
</dbReference>
<protein>
    <submittedName>
        <fullName evidence="4">LuxR family transcriptional regulator</fullName>
    </submittedName>
</protein>
<dbReference type="PROSITE" id="PS50043">
    <property type="entry name" value="HTH_LUXR_2"/>
    <property type="match status" value="1"/>
</dbReference>
<dbReference type="Gene3D" id="1.25.40.10">
    <property type="entry name" value="Tetratricopeptide repeat domain"/>
    <property type="match status" value="1"/>
</dbReference>
<keyword evidence="2" id="KW-0067">ATP-binding</keyword>
<dbReference type="InterPro" id="IPR041664">
    <property type="entry name" value="AAA_16"/>
</dbReference>
<dbReference type="GO" id="GO:0006355">
    <property type="term" value="P:regulation of DNA-templated transcription"/>
    <property type="evidence" value="ECO:0007669"/>
    <property type="project" value="InterPro"/>
</dbReference>
<gene>
    <name evidence="4" type="ORF">FH715_26545</name>
</gene>
<dbReference type="PROSITE" id="PS00622">
    <property type="entry name" value="HTH_LUXR_1"/>
    <property type="match status" value="1"/>
</dbReference>
<dbReference type="GO" id="GO:0005737">
    <property type="term" value="C:cytoplasm"/>
    <property type="evidence" value="ECO:0007669"/>
    <property type="project" value="TreeGrafter"/>
</dbReference>
<dbReference type="SUPFAM" id="SSF52540">
    <property type="entry name" value="P-loop containing nucleoside triphosphate hydrolases"/>
    <property type="match status" value="1"/>
</dbReference>
<dbReference type="InterPro" id="IPR036388">
    <property type="entry name" value="WH-like_DNA-bd_sf"/>
</dbReference>
<dbReference type="InterPro" id="IPR016032">
    <property type="entry name" value="Sig_transdc_resp-reg_C-effctor"/>
</dbReference>
<dbReference type="GO" id="GO:0003677">
    <property type="term" value="F:DNA binding"/>
    <property type="evidence" value="ECO:0007669"/>
    <property type="project" value="InterPro"/>
</dbReference>